<protein>
    <recommendedName>
        <fullName evidence="5">Large ribosomal subunit protein uL6</fullName>
    </recommendedName>
</protein>
<dbReference type="InterPro" id="IPR000702">
    <property type="entry name" value="Ribosomal_uL6-like"/>
</dbReference>
<accession>A0A150IIU4</accession>
<dbReference type="SUPFAM" id="SSF56053">
    <property type="entry name" value="Ribosomal protein L6"/>
    <property type="match status" value="2"/>
</dbReference>
<evidence type="ECO:0000256" key="5">
    <source>
        <dbReference type="HAMAP-Rule" id="MF_01365"/>
    </source>
</evidence>
<evidence type="ECO:0000259" key="6">
    <source>
        <dbReference type="Pfam" id="PF00347"/>
    </source>
</evidence>
<organism evidence="7 11">
    <name type="scientific">Candidatus Methanofastidiosum methylothiophilum</name>
    <dbReference type="NCBI Taxonomy" id="1705564"/>
    <lineage>
        <taxon>Archaea</taxon>
        <taxon>Methanobacteriati</taxon>
        <taxon>Methanobacteriota</taxon>
        <taxon>Stenosarchaea group</taxon>
        <taxon>Candidatus Methanofastidiosia</taxon>
        <taxon>Candidatus Methanofastidiosales</taxon>
        <taxon>Candidatus Methanofastidiosaceae</taxon>
        <taxon>Candidatus Methanofastidiosum</taxon>
    </lineage>
</organism>
<dbReference type="FunFam" id="3.90.930.12:FF:000008">
    <property type="entry name" value="50S ribosomal protein L6"/>
    <property type="match status" value="1"/>
</dbReference>
<dbReference type="InterPro" id="IPR036789">
    <property type="entry name" value="Ribosomal_uL6-like_a/b-dom_sf"/>
</dbReference>
<dbReference type="PROSITE" id="PS00700">
    <property type="entry name" value="RIBOSOMAL_L6_2"/>
    <property type="match status" value="1"/>
</dbReference>
<dbReference type="InterPro" id="IPR020040">
    <property type="entry name" value="Ribosomal_uL6_a/b-dom"/>
</dbReference>
<keyword evidence="2 5" id="KW-0694">RNA-binding</keyword>
<dbReference type="PATRIC" id="fig|1706437.3.peg.1462"/>
<dbReference type="HAMAP" id="MF_01365_A">
    <property type="entry name" value="Ribosomal_uL6_A"/>
    <property type="match status" value="1"/>
</dbReference>
<proteinExistence type="inferred from homology"/>
<keyword evidence="3 5" id="KW-0689">Ribosomal protein</keyword>
<dbReference type="FunFam" id="3.90.930.12:FF:000004">
    <property type="entry name" value="60S ribosomal protein L9"/>
    <property type="match status" value="1"/>
</dbReference>
<dbReference type="GO" id="GO:0003735">
    <property type="term" value="F:structural constituent of ribosome"/>
    <property type="evidence" value="ECO:0007669"/>
    <property type="project" value="UniProtKB-UniRule"/>
</dbReference>
<feature type="domain" description="Large ribosomal subunit protein uL6 alpha-beta" evidence="6">
    <location>
        <begin position="11"/>
        <end position="85"/>
    </location>
</feature>
<dbReference type="Proteomes" id="UP000091929">
    <property type="component" value="Unassembled WGS sequence"/>
</dbReference>
<gene>
    <name evidence="5 7" type="primary">rpl6</name>
    <name evidence="7" type="ORF">APG10_01317</name>
    <name evidence="8" type="ORF">APG11_01455</name>
    <name evidence="9" type="ORF">APG12_01422</name>
</gene>
<evidence type="ECO:0000313" key="9">
    <source>
        <dbReference type="EMBL" id="KYC49522.1"/>
    </source>
</evidence>
<dbReference type="EMBL" id="LNJC01000033">
    <property type="protein sequence ID" value="KYC49522.1"/>
    <property type="molecule type" value="Genomic_DNA"/>
</dbReference>
<dbReference type="AlphaFoldDB" id="A0A150IIU4"/>
<dbReference type="Proteomes" id="UP000092401">
    <property type="component" value="Unassembled WGS sequence"/>
</dbReference>
<dbReference type="NCBIfam" id="NF004037">
    <property type="entry name" value="PRK05518.1"/>
    <property type="match status" value="1"/>
</dbReference>
<dbReference type="GO" id="GO:0022625">
    <property type="term" value="C:cytosolic large ribosomal subunit"/>
    <property type="evidence" value="ECO:0007669"/>
    <property type="project" value="UniProtKB-UniRule"/>
</dbReference>
<dbReference type="PIRSF" id="PIRSF002162">
    <property type="entry name" value="Ribosomal_L6"/>
    <property type="match status" value="1"/>
</dbReference>
<keyword evidence="4 5" id="KW-0687">Ribonucleoprotein</keyword>
<feature type="domain" description="Large ribosomal subunit protein uL6 alpha-beta" evidence="6">
    <location>
        <begin position="97"/>
        <end position="171"/>
    </location>
</feature>
<dbReference type="PATRIC" id="fig|1706436.3.peg.1338"/>
<evidence type="ECO:0000256" key="1">
    <source>
        <dbReference type="ARBA" id="ARBA00022730"/>
    </source>
</evidence>
<reference evidence="10 11" key="1">
    <citation type="journal article" date="2016" name="ISME J.">
        <title>Chasing the elusive Euryarchaeota class WSA2: genomes reveal a uniquely fastidious methyl-reducing methanogen.</title>
        <authorList>
            <person name="Nobu M.K."/>
            <person name="Narihiro T."/>
            <person name="Kuroda K."/>
            <person name="Mei R."/>
            <person name="Liu W.T."/>
        </authorList>
    </citation>
    <scope>NUCLEOTIDE SEQUENCE [LARGE SCALE GENOMIC DNA]</scope>
    <source>
        <strain evidence="7">B03fssc0709_Meth_Bin005</strain>
        <strain evidence="8">B15fssc0709_Meth_Bin003</strain>
        <strain evidence="9">BMIXfssc0709_Meth_Bin006</strain>
    </source>
</reference>
<dbReference type="PANTHER" id="PTHR11655:SF16">
    <property type="entry name" value="60S RIBOSOMAL PROTEIN L9"/>
    <property type="match status" value="1"/>
</dbReference>
<evidence type="ECO:0000313" key="8">
    <source>
        <dbReference type="EMBL" id="KYC47080.1"/>
    </source>
</evidence>
<dbReference type="InterPro" id="IPR002359">
    <property type="entry name" value="Ribosomal_uL6_CS2"/>
</dbReference>
<comment type="function">
    <text evidence="5">This protein binds to the 23S rRNA, and is important in its secondary structure. It is located near the subunit interface in the base of the L7/L12 stalk, and near the tRNA binding site of the peptidyltransferase center.</text>
</comment>
<dbReference type="PATRIC" id="fig|1706438.3.peg.1429"/>
<dbReference type="Pfam" id="PF00347">
    <property type="entry name" value="Ribosomal_L6"/>
    <property type="match status" value="2"/>
</dbReference>
<comment type="similarity">
    <text evidence="5">Belongs to the universal ribosomal protein uL6 family.</text>
</comment>
<dbReference type="Proteomes" id="UP000092403">
    <property type="component" value="Unassembled WGS sequence"/>
</dbReference>
<dbReference type="NCBIfam" id="TIGR03653">
    <property type="entry name" value="uL6_arch"/>
    <property type="match status" value="1"/>
</dbReference>
<comment type="subunit">
    <text evidence="5">Part of the 50S ribosomal subunit.</text>
</comment>
<dbReference type="EMBL" id="LNGE01000037">
    <property type="protein sequence ID" value="KYC44916.1"/>
    <property type="molecule type" value="Genomic_DNA"/>
</dbReference>
<evidence type="ECO:0000313" key="10">
    <source>
        <dbReference type="Proteomes" id="UP000091929"/>
    </source>
</evidence>
<dbReference type="Gene3D" id="3.90.930.12">
    <property type="entry name" value="Ribosomal protein L6, alpha-beta domain"/>
    <property type="match status" value="2"/>
</dbReference>
<evidence type="ECO:0000313" key="7">
    <source>
        <dbReference type="EMBL" id="KYC44916.1"/>
    </source>
</evidence>
<evidence type="ECO:0000256" key="3">
    <source>
        <dbReference type="ARBA" id="ARBA00022980"/>
    </source>
</evidence>
<dbReference type="GO" id="GO:0002181">
    <property type="term" value="P:cytoplasmic translation"/>
    <property type="evidence" value="ECO:0007669"/>
    <property type="project" value="TreeGrafter"/>
</dbReference>
<accession>A0A150IX88</accession>
<accession>A0A150IQ46</accession>
<dbReference type="EMBL" id="LNGF01000034">
    <property type="protein sequence ID" value="KYC47080.1"/>
    <property type="molecule type" value="Genomic_DNA"/>
</dbReference>
<evidence type="ECO:0000313" key="11">
    <source>
        <dbReference type="Proteomes" id="UP000092401"/>
    </source>
</evidence>
<evidence type="ECO:0000256" key="2">
    <source>
        <dbReference type="ARBA" id="ARBA00022884"/>
    </source>
</evidence>
<comment type="caution">
    <text evidence="7">The sequence shown here is derived from an EMBL/GenBank/DDBJ whole genome shotgun (WGS) entry which is preliminary data.</text>
</comment>
<name>A0A150IIU4_9EURY</name>
<dbReference type="PANTHER" id="PTHR11655">
    <property type="entry name" value="60S/50S RIBOSOMAL PROTEIN L6/L9"/>
    <property type="match status" value="1"/>
</dbReference>
<keyword evidence="1 5" id="KW-0699">rRNA-binding</keyword>
<evidence type="ECO:0000256" key="4">
    <source>
        <dbReference type="ARBA" id="ARBA00023274"/>
    </source>
</evidence>
<dbReference type="GO" id="GO:0019843">
    <property type="term" value="F:rRNA binding"/>
    <property type="evidence" value="ECO:0007669"/>
    <property type="project" value="UniProtKB-UniRule"/>
</dbReference>
<dbReference type="InterPro" id="IPR019907">
    <property type="entry name" value="Ribosomal_uL6_arc"/>
</dbReference>
<sequence>MVHHVEWFIDIPESVKVTIDGARVSVEGPKGKLERDFHLKNLKMEKIEDNKIIRVSMPHAYKKEKAMTGTISSHLKNMIKGVSEGFEYKMKIIYAHFPMNVKLDGKQLVISNFLGEKSPRKANIYGNVAVKVSGEFVTINGINIEEVGQTAANIELATRVRKRDPRVFQDGIYLFERDGTPI</sequence>